<feature type="domain" description="Chlorhexidine efflux transporter" evidence="2">
    <location>
        <begin position="1"/>
        <end position="62"/>
    </location>
</feature>
<dbReference type="HOGENOM" id="CLU_120004_1_0_6"/>
<dbReference type="EMBL" id="CP000931">
    <property type="protein sequence ID" value="ABZ75751.1"/>
    <property type="molecule type" value="Genomic_DNA"/>
</dbReference>
<dbReference type="InterPro" id="IPR058208">
    <property type="entry name" value="PACE"/>
</dbReference>
<keyword evidence="4" id="KW-1185">Reference proteome</keyword>
<dbReference type="eggNOG" id="COG4125">
    <property type="taxonomic scope" value="Bacteria"/>
</dbReference>
<keyword evidence="1" id="KW-0472">Membrane</keyword>
<feature type="transmembrane region" description="Helical" evidence="1">
    <location>
        <begin position="104"/>
        <end position="126"/>
    </location>
</feature>
<dbReference type="AlphaFoldDB" id="B0TJW4"/>
<evidence type="ECO:0000313" key="3">
    <source>
        <dbReference type="EMBL" id="ABZ75751.1"/>
    </source>
</evidence>
<gene>
    <name evidence="3" type="ordered locus">Shal_1182</name>
</gene>
<reference evidence="3" key="1">
    <citation type="submission" date="2008-01" db="EMBL/GenBank/DDBJ databases">
        <title>Complete sequence of Shewanella halifaxensis HAW-EB4.</title>
        <authorList>
            <consortium name="US DOE Joint Genome Institute"/>
            <person name="Copeland A."/>
            <person name="Lucas S."/>
            <person name="Lapidus A."/>
            <person name="Glavina del Rio T."/>
            <person name="Dalin E."/>
            <person name="Tice H."/>
            <person name="Bruce D."/>
            <person name="Goodwin L."/>
            <person name="Pitluck S."/>
            <person name="Sims D."/>
            <person name="Brettin T."/>
            <person name="Detter J.C."/>
            <person name="Han C."/>
            <person name="Kuske C.R."/>
            <person name="Schmutz J."/>
            <person name="Larimer F."/>
            <person name="Land M."/>
            <person name="Hauser L."/>
            <person name="Kyrpides N."/>
            <person name="Kim E."/>
            <person name="Zhao J.-S."/>
            <person name="Richardson P."/>
        </authorList>
    </citation>
    <scope>NUCLEOTIDE SEQUENCE [LARGE SCALE GENOMIC DNA]</scope>
    <source>
        <strain evidence="3">HAW-EB4</strain>
    </source>
</reference>
<feature type="domain" description="Chlorhexidine efflux transporter" evidence="2">
    <location>
        <begin position="69"/>
        <end position="131"/>
    </location>
</feature>
<feature type="transmembrane region" description="Helical" evidence="1">
    <location>
        <begin position="34"/>
        <end position="54"/>
    </location>
</feature>
<protein>
    <submittedName>
        <fullName evidence="3">Transmembrane pair domain protein</fullName>
    </submittedName>
</protein>
<feature type="transmembrane region" description="Helical" evidence="1">
    <location>
        <begin position="7"/>
        <end position="28"/>
    </location>
</feature>
<accession>B0TJW4</accession>
<dbReference type="InterPro" id="IPR007896">
    <property type="entry name" value="BTP_bacteria"/>
</dbReference>
<organism evidence="3 4">
    <name type="scientific">Shewanella halifaxensis (strain HAW-EB4)</name>
    <dbReference type="NCBI Taxonomy" id="458817"/>
    <lineage>
        <taxon>Bacteria</taxon>
        <taxon>Pseudomonadati</taxon>
        <taxon>Pseudomonadota</taxon>
        <taxon>Gammaproteobacteria</taxon>
        <taxon>Alteromonadales</taxon>
        <taxon>Shewanellaceae</taxon>
        <taxon>Shewanella</taxon>
    </lineage>
</organism>
<feature type="transmembrane region" description="Helical" evidence="1">
    <location>
        <begin position="75"/>
        <end position="98"/>
    </location>
</feature>
<dbReference type="Pfam" id="PF05232">
    <property type="entry name" value="BTP"/>
    <property type="match status" value="2"/>
</dbReference>
<dbReference type="Proteomes" id="UP000001317">
    <property type="component" value="Chromosome"/>
</dbReference>
<dbReference type="RefSeq" id="WP_012276293.1">
    <property type="nucleotide sequence ID" value="NC_010334.1"/>
</dbReference>
<evidence type="ECO:0000256" key="1">
    <source>
        <dbReference type="SAM" id="Phobius"/>
    </source>
</evidence>
<keyword evidence="1" id="KW-1133">Transmembrane helix</keyword>
<sequence>MTIKDRIIHAILFEAVALCIIVPAASMLSGTEATSMLAVGVGLSIYTVIWNYFYNIWFDKQFGGDRINRTLKMRIGHTCGFEAGLIFITVPAIAWFLGITLLQALALEAVFLVFFFFYAVAFNWCYDNIKSRLKMAS</sequence>
<evidence type="ECO:0000313" key="4">
    <source>
        <dbReference type="Proteomes" id="UP000001317"/>
    </source>
</evidence>
<proteinExistence type="predicted"/>
<dbReference type="STRING" id="458817.Shal_1182"/>
<evidence type="ECO:0000259" key="2">
    <source>
        <dbReference type="Pfam" id="PF05232"/>
    </source>
</evidence>
<dbReference type="OrthoDB" id="1631120at2"/>
<dbReference type="NCBIfam" id="NF033664">
    <property type="entry name" value="PACE_transport"/>
    <property type="match status" value="1"/>
</dbReference>
<dbReference type="KEGG" id="shl:Shal_1182"/>
<keyword evidence="1 3" id="KW-0812">Transmembrane</keyword>
<name>B0TJW4_SHEHH</name>